<name>A0ABM9HDF5_9BACT</name>
<evidence type="ECO:0000256" key="2">
    <source>
        <dbReference type="ARBA" id="ARBA00022840"/>
    </source>
</evidence>
<dbReference type="SMART" id="SM00382">
    <property type="entry name" value="AAA"/>
    <property type="match status" value="1"/>
</dbReference>
<feature type="domain" description="Response regulatory" evidence="8">
    <location>
        <begin position="3"/>
        <end position="117"/>
    </location>
</feature>
<dbReference type="InterPro" id="IPR058031">
    <property type="entry name" value="AAA_lid_NorR"/>
</dbReference>
<gene>
    <name evidence="9" type="primary">atoC</name>
    <name evidence="9" type="ORF">NSPWAT_1239</name>
</gene>
<reference evidence="9 10" key="1">
    <citation type="submission" date="2022-09" db="EMBL/GenBank/DDBJ databases">
        <authorList>
            <person name="Kop L."/>
        </authorList>
    </citation>
    <scope>NUCLEOTIDE SEQUENCE [LARGE SCALE GENOMIC DNA]</scope>
    <source>
        <strain evidence="9 10">347</strain>
    </source>
</reference>
<dbReference type="CDD" id="cd00009">
    <property type="entry name" value="AAA"/>
    <property type="match status" value="1"/>
</dbReference>
<dbReference type="PROSITE" id="PS00675">
    <property type="entry name" value="SIGMA54_INTERACT_1"/>
    <property type="match status" value="1"/>
</dbReference>
<evidence type="ECO:0000256" key="4">
    <source>
        <dbReference type="ARBA" id="ARBA00023125"/>
    </source>
</evidence>
<dbReference type="PROSITE" id="PS00676">
    <property type="entry name" value="SIGMA54_INTERACT_2"/>
    <property type="match status" value="1"/>
</dbReference>
<keyword evidence="2" id="KW-0067">ATP-binding</keyword>
<keyword evidence="10" id="KW-1185">Reference proteome</keyword>
<keyword evidence="6" id="KW-0597">Phosphoprotein</keyword>
<dbReference type="PROSITE" id="PS50110">
    <property type="entry name" value="RESPONSE_REGULATORY"/>
    <property type="match status" value="1"/>
</dbReference>
<proteinExistence type="predicted"/>
<evidence type="ECO:0000256" key="6">
    <source>
        <dbReference type="PROSITE-ProRule" id="PRU00169"/>
    </source>
</evidence>
<dbReference type="SMART" id="SM00448">
    <property type="entry name" value="REC"/>
    <property type="match status" value="1"/>
</dbReference>
<dbReference type="PANTHER" id="PTHR32071:SF113">
    <property type="entry name" value="ALGINATE BIOSYNTHESIS TRANSCRIPTIONAL REGULATORY PROTEIN ALGB"/>
    <property type="match status" value="1"/>
</dbReference>
<dbReference type="SUPFAM" id="SSF46689">
    <property type="entry name" value="Homeodomain-like"/>
    <property type="match status" value="1"/>
</dbReference>
<dbReference type="PRINTS" id="PR01590">
    <property type="entry name" value="HTHFIS"/>
</dbReference>
<dbReference type="Pfam" id="PF00158">
    <property type="entry name" value="Sigma54_activat"/>
    <property type="match status" value="1"/>
</dbReference>
<dbReference type="Gene3D" id="3.40.50.300">
    <property type="entry name" value="P-loop containing nucleotide triphosphate hydrolases"/>
    <property type="match status" value="1"/>
</dbReference>
<dbReference type="PANTHER" id="PTHR32071">
    <property type="entry name" value="TRANSCRIPTIONAL REGULATORY PROTEIN"/>
    <property type="match status" value="1"/>
</dbReference>
<dbReference type="InterPro" id="IPR025662">
    <property type="entry name" value="Sigma_54_int_dom_ATP-bd_1"/>
</dbReference>
<organism evidence="9 10">
    <name type="scientific">Nitrospina watsonii</name>
    <dbReference type="NCBI Taxonomy" id="1323948"/>
    <lineage>
        <taxon>Bacteria</taxon>
        <taxon>Pseudomonadati</taxon>
        <taxon>Nitrospinota/Tectimicrobiota group</taxon>
        <taxon>Nitrospinota</taxon>
        <taxon>Nitrospinia</taxon>
        <taxon>Nitrospinales</taxon>
        <taxon>Nitrospinaceae</taxon>
        <taxon>Nitrospina</taxon>
    </lineage>
</organism>
<evidence type="ECO:0000256" key="3">
    <source>
        <dbReference type="ARBA" id="ARBA00023015"/>
    </source>
</evidence>
<dbReference type="RefSeq" id="WP_282011007.1">
    <property type="nucleotide sequence ID" value="NZ_OX336137.1"/>
</dbReference>
<dbReference type="EMBL" id="OX336137">
    <property type="protein sequence ID" value="CAI2718098.1"/>
    <property type="molecule type" value="Genomic_DNA"/>
</dbReference>
<keyword evidence="3" id="KW-0805">Transcription regulation</keyword>
<evidence type="ECO:0000313" key="10">
    <source>
        <dbReference type="Proteomes" id="UP001157733"/>
    </source>
</evidence>
<dbReference type="Gene3D" id="3.40.50.2300">
    <property type="match status" value="1"/>
</dbReference>
<dbReference type="InterPro" id="IPR009057">
    <property type="entry name" value="Homeodomain-like_sf"/>
</dbReference>
<protein>
    <submittedName>
        <fullName evidence="9">Regulatory protein AtoC</fullName>
    </submittedName>
</protein>
<keyword evidence="1" id="KW-0547">Nucleotide-binding</keyword>
<dbReference type="InterPro" id="IPR011006">
    <property type="entry name" value="CheY-like_superfamily"/>
</dbReference>
<evidence type="ECO:0000259" key="8">
    <source>
        <dbReference type="PROSITE" id="PS50110"/>
    </source>
</evidence>
<dbReference type="InterPro" id="IPR025943">
    <property type="entry name" value="Sigma_54_int_dom_ATP-bd_2"/>
</dbReference>
<keyword evidence="4" id="KW-0238">DNA-binding</keyword>
<dbReference type="Pfam" id="PF00072">
    <property type="entry name" value="Response_reg"/>
    <property type="match status" value="1"/>
</dbReference>
<dbReference type="SUPFAM" id="SSF52540">
    <property type="entry name" value="P-loop containing nucleoside triphosphate hydrolases"/>
    <property type="match status" value="1"/>
</dbReference>
<keyword evidence="5" id="KW-0804">Transcription</keyword>
<dbReference type="Pfam" id="PF02954">
    <property type="entry name" value="HTH_8"/>
    <property type="match status" value="1"/>
</dbReference>
<dbReference type="PROSITE" id="PS00688">
    <property type="entry name" value="SIGMA54_INTERACT_3"/>
    <property type="match status" value="1"/>
</dbReference>
<dbReference type="InterPro" id="IPR025944">
    <property type="entry name" value="Sigma_54_int_dom_CS"/>
</dbReference>
<dbReference type="Pfam" id="PF25601">
    <property type="entry name" value="AAA_lid_14"/>
    <property type="match status" value="1"/>
</dbReference>
<dbReference type="InterPro" id="IPR002197">
    <property type="entry name" value="HTH_Fis"/>
</dbReference>
<dbReference type="Gene3D" id="1.10.10.60">
    <property type="entry name" value="Homeodomain-like"/>
    <property type="match status" value="1"/>
</dbReference>
<dbReference type="Proteomes" id="UP001157733">
    <property type="component" value="Chromosome"/>
</dbReference>
<dbReference type="InterPro" id="IPR003593">
    <property type="entry name" value="AAA+_ATPase"/>
</dbReference>
<feature type="domain" description="Sigma-54 factor interaction" evidence="7">
    <location>
        <begin position="142"/>
        <end position="373"/>
    </location>
</feature>
<evidence type="ECO:0000259" key="7">
    <source>
        <dbReference type="PROSITE" id="PS50045"/>
    </source>
</evidence>
<dbReference type="Gene3D" id="1.10.8.60">
    <property type="match status" value="1"/>
</dbReference>
<feature type="modified residue" description="4-aspartylphosphate" evidence="6">
    <location>
        <position position="52"/>
    </location>
</feature>
<evidence type="ECO:0000256" key="1">
    <source>
        <dbReference type="ARBA" id="ARBA00022741"/>
    </source>
</evidence>
<dbReference type="PROSITE" id="PS50045">
    <property type="entry name" value="SIGMA54_INTERACT_4"/>
    <property type="match status" value="1"/>
</dbReference>
<dbReference type="InterPro" id="IPR027417">
    <property type="entry name" value="P-loop_NTPase"/>
</dbReference>
<dbReference type="InterPro" id="IPR001789">
    <property type="entry name" value="Sig_transdc_resp-reg_receiver"/>
</dbReference>
<accession>A0ABM9HDF5</accession>
<evidence type="ECO:0000256" key="5">
    <source>
        <dbReference type="ARBA" id="ARBA00023163"/>
    </source>
</evidence>
<dbReference type="InterPro" id="IPR002078">
    <property type="entry name" value="Sigma_54_int"/>
</dbReference>
<evidence type="ECO:0000313" key="9">
    <source>
        <dbReference type="EMBL" id="CAI2718098.1"/>
    </source>
</evidence>
<sequence>MSKILVVENEKSMRDLLTIVLEKDGHEVETARNGEVAVEMVQEHQYDVVLTDINMPRANGIDVLDAVNRTLPGTPVIMMTAYASAETAVETMKKGAYDYLSKPFKIEELQLIIKNAAEKKRLADENSYLKSALKDKYQFASIIGKSEGMRQVFDYIGKVANSNATVMIGGESGTGKELVAKALHYNSNRKNYPFISINCGAMPETLLESELFGHEKGAFTSADSTKVGLMEAANKGTFFLDEISEAPLSIQVKLLRVLQEKEFTRVGGTKTIKVDLRIIAASNRDLVQAVKDKEFREDLYYRLKVIHISIPPLRQRKEDISLLVHHFINKYCEEYQGEKKMKSISPEAIKALENYDWPGNVRELENVMERAVVLETQDTIQVSSLPEELLGASTSVADNIVPPLTDEPIDLESTLDKIEKKMLLGALDKSDGMINKAAKLLNLSFRSMRYRVKKHNLKGKMDRNDE</sequence>
<dbReference type="SUPFAM" id="SSF52172">
    <property type="entry name" value="CheY-like"/>
    <property type="match status" value="1"/>
</dbReference>